<sequence>MDLDLLQDTERLAYMSDTLNLEDNANKYLFSPATHIMFLLKEYERLREYVRLQKKICCSYGIDGMLLPSDIVKRMRDVLFYFGSHESATYMFCCLKAELCYEQEEFFDDIMRRVEERLASSSDATEQARLIEICFKIRRIYSVFQK</sequence>
<dbReference type="EMBL" id="BPLQ01014930">
    <property type="protein sequence ID" value="GIY84423.1"/>
    <property type="molecule type" value="Genomic_DNA"/>
</dbReference>
<gene>
    <name evidence="1" type="ORF">CDAR_278651</name>
</gene>
<protein>
    <submittedName>
        <fullName evidence="1">Uncharacterized protein</fullName>
    </submittedName>
</protein>
<dbReference type="AlphaFoldDB" id="A0AAV4WS99"/>
<comment type="caution">
    <text evidence="1">The sequence shown here is derived from an EMBL/GenBank/DDBJ whole genome shotgun (WGS) entry which is preliminary data.</text>
</comment>
<dbReference type="Proteomes" id="UP001054837">
    <property type="component" value="Unassembled WGS sequence"/>
</dbReference>
<proteinExistence type="predicted"/>
<organism evidence="1 2">
    <name type="scientific">Caerostris darwini</name>
    <dbReference type="NCBI Taxonomy" id="1538125"/>
    <lineage>
        <taxon>Eukaryota</taxon>
        <taxon>Metazoa</taxon>
        <taxon>Ecdysozoa</taxon>
        <taxon>Arthropoda</taxon>
        <taxon>Chelicerata</taxon>
        <taxon>Arachnida</taxon>
        <taxon>Araneae</taxon>
        <taxon>Araneomorphae</taxon>
        <taxon>Entelegynae</taxon>
        <taxon>Araneoidea</taxon>
        <taxon>Araneidae</taxon>
        <taxon>Caerostris</taxon>
    </lineage>
</organism>
<keyword evidence="2" id="KW-1185">Reference proteome</keyword>
<reference evidence="1 2" key="1">
    <citation type="submission" date="2021-06" db="EMBL/GenBank/DDBJ databases">
        <title>Caerostris darwini draft genome.</title>
        <authorList>
            <person name="Kono N."/>
            <person name="Arakawa K."/>
        </authorList>
    </citation>
    <scope>NUCLEOTIDE SEQUENCE [LARGE SCALE GENOMIC DNA]</scope>
</reference>
<evidence type="ECO:0000313" key="2">
    <source>
        <dbReference type="Proteomes" id="UP001054837"/>
    </source>
</evidence>
<evidence type="ECO:0000313" key="1">
    <source>
        <dbReference type="EMBL" id="GIY84423.1"/>
    </source>
</evidence>
<name>A0AAV4WS99_9ARAC</name>
<accession>A0AAV4WS99</accession>